<dbReference type="EMBL" id="JBHRYJ010000001">
    <property type="protein sequence ID" value="MFC3673996.1"/>
    <property type="molecule type" value="Genomic_DNA"/>
</dbReference>
<feature type="region of interest" description="Disordered" evidence="2">
    <location>
        <begin position="49"/>
        <end position="79"/>
    </location>
</feature>
<reference evidence="4" key="1">
    <citation type="journal article" date="2019" name="Int. J. Syst. Evol. Microbiol.">
        <title>The Global Catalogue of Microorganisms (GCM) 10K type strain sequencing project: providing services to taxonomists for standard genome sequencing and annotation.</title>
        <authorList>
            <consortium name="The Broad Institute Genomics Platform"/>
            <consortium name="The Broad Institute Genome Sequencing Center for Infectious Disease"/>
            <person name="Wu L."/>
            <person name="Ma J."/>
        </authorList>
    </citation>
    <scope>NUCLEOTIDE SEQUENCE [LARGE SCALE GENOMIC DNA]</scope>
    <source>
        <strain evidence="4">KCTC 42182</strain>
    </source>
</reference>
<dbReference type="Proteomes" id="UP001595711">
    <property type="component" value="Unassembled WGS sequence"/>
</dbReference>
<name>A0ABV7VBH2_9PROT</name>
<comment type="caution">
    <text evidence="3">The sequence shown here is derived from an EMBL/GenBank/DDBJ whole genome shotgun (WGS) entry which is preliminary data.</text>
</comment>
<dbReference type="RefSeq" id="WP_379720129.1">
    <property type="nucleotide sequence ID" value="NZ_JBHRYJ010000001.1"/>
</dbReference>
<feature type="coiled-coil region" evidence="1">
    <location>
        <begin position="107"/>
        <end position="134"/>
    </location>
</feature>
<protein>
    <recommendedName>
        <fullName evidence="5">OmpA family protein</fullName>
    </recommendedName>
</protein>
<evidence type="ECO:0008006" key="5">
    <source>
        <dbReference type="Google" id="ProtNLM"/>
    </source>
</evidence>
<keyword evidence="4" id="KW-1185">Reference proteome</keyword>
<organism evidence="3 4">
    <name type="scientific">Ferrovibrio xuzhouensis</name>
    <dbReference type="NCBI Taxonomy" id="1576914"/>
    <lineage>
        <taxon>Bacteria</taxon>
        <taxon>Pseudomonadati</taxon>
        <taxon>Pseudomonadota</taxon>
        <taxon>Alphaproteobacteria</taxon>
        <taxon>Rhodospirillales</taxon>
        <taxon>Rhodospirillaceae</taxon>
        <taxon>Ferrovibrio</taxon>
    </lineage>
</organism>
<proteinExistence type="predicted"/>
<sequence length="402" mass="42441">MAHPVRNPAQRRGALFSTRALGSAGAVSLILLLSGCSYVSDELWPSLAGEDPSGTNSPATVRQQIPPSQAEANPQPTLSPPTMGTTNFVVPGVTPGQPTGTYVGQKIQQMRGELSQLQSAITQRNQQLQSIRANATKNSQDYHGLVAAVSTRLQMGTTPGNPILVSQWNSAQVDLDKMSADVAQLSGLGNQVASDSAMSTYLLQTIKSTYGLSGAIDEDHRQLAVLEDETSKTVVLIDRLLGELSQDVARQSNYIGSERANLTALATGVKQGEMLGPALGTRANYYAGNQQYAAAAAGPTATDGRTPLVVIRFDRADVPYQQALYNAVSQALARKPNAMFDVVAVAAGGSQAQTASNQNQARRNADRVLRSLADMGLPASRVNVTAGSNAQLATNEVHVFVR</sequence>
<evidence type="ECO:0000256" key="1">
    <source>
        <dbReference type="SAM" id="Coils"/>
    </source>
</evidence>
<accession>A0ABV7VBH2</accession>
<evidence type="ECO:0000313" key="4">
    <source>
        <dbReference type="Proteomes" id="UP001595711"/>
    </source>
</evidence>
<gene>
    <name evidence="3" type="ORF">ACFOOQ_00470</name>
</gene>
<evidence type="ECO:0000313" key="3">
    <source>
        <dbReference type="EMBL" id="MFC3673996.1"/>
    </source>
</evidence>
<feature type="compositionally biased region" description="Polar residues" evidence="2">
    <location>
        <begin position="53"/>
        <end position="79"/>
    </location>
</feature>
<evidence type="ECO:0000256" key="2">
    <source>
        <dbReference type="SAM" id="MobiDB-lite"/>
    </source>
</evidence>
<keyword evidence="1" id="KW-0175">Coiled coil</keyword>